<comment type="caution">
    <text evidence="7">The sequence shown here is derived from an EMBL/GenBank/DDBJ whole genome shotgun (WGS) entry which is preliminary data.</text>
</comment>
<dbReference type="EMBL" id="JBHFQA010000024">
    <property type="protein sequence ID" value="KAL2077117.1"/>
    <property type="molecule type" value="Genomic_DNA"/>
</dbReference>
<dbReference type="Pfam" id="PF14634">
    <property type="entry name" value="zf-RING_5"/>
    <property type="match status" value="1"/>
</dbReference>
<feature type="domain" description="RING-type" evidence="6">
    <location>
        <begin position="8"/>
        <end position="49"/>
    </location>
</feature>
<proteinExistence type="predicted"/>
<evidence type="ECO:0000256" key="4">
    <source>
        <dbReference type="ARBA" id="ARBA00023254"/>
    </source>
</evidence>
<evidence type="ECO:0000313" key="8">
    <source>
        <dbReference type="Proteomes" id="UP001591681"/>
    </source>
</evidence>
<name>A0ABD1IQ55_9TELE</name>
<keyword evidence="4" id="KW-0469">Meiosis</keyword>
<dbReference type="PANTHER" id="PTHR22663:SF21">
    <property type="entry name" value="E3 SUMO-PROTEIN LIGASE RNF212-RELATED"/>
    <property type="match status" value="1"/>
</dbReference>
<dbReference type="GO" id="GO:0051321">
    <property type="term" value="P:meiotic cell cycle"/>
    <property type="evidence" value="ECO:0007669"/>
    <property type="project" value="UniProtKB-KW"/>
</dbReference>
<dbReference type="PROSITE" id="PS50089">
    <property type="entry name" value="ZF_RING_2"/>
    <property type="match status" value="1"/>
</dbReference>
<protein>
    <recommendedName>
        <fullName evidence="6">RING-type domain-containing protein</fullName>
    </recommendedName>
</protein>
<dbReference type="SUPFAM" id="SSF57850">
    <property type="entry name" value="RING/U-box"/>
    <property type="match status" value="1"/>
</dbReference>
<dbReference type="GO" id="GO:0008270">
    <property type="term" value="F:zinc ion binding"/>
    <property type="evidence" value="ECO:0007669"/>
    <property type="project" value="UniProtKB-KW"/>
</dbReference>
<evidence type="ECO:0000256" key="3">
    <source>
        <dbReference type="ARBA" id="ARBA00022833"/>
    </source>
</evidence>
<accession>A0ABD1IQ55</accession>
<organism evidence="7 8">
    <name type="scientific">Coilia grayii</name>
    <name type="common">Gray's grenadier anchovy</name>
    <dbReference type="NCBI Taxonomy" id="363190"/>
    <lineage>
        <taxon>Eukaryota</taxon>
        <taxon>Metazoa</taxon>
        <taxon>Chordata</taxon>
        <taxon>Craniata</taxon>
        <taxon>Vertebrata</taxon>
        <taxon>Euteleostomi</taxon>
        <taxon>Actinopterygii</taxon>
        <taxon>Neopterygii</taxon>
        <taxon>Teleostei</taxon>
        <taxon>Clupei</taxon>
        <taxon>Clupeiformes</taxon>
        <taxon>Clupeoidei</taxon>
        <taxon>Engraulidae</taxon>
        <taxon>Coilinae</taxon>
        <taxon>Coilia</taxon>
    </lineage>
</organism>
<gene>
    <name evidence="7" type="ORF">ACEWY4_026621</name>
</gene>
<keyword evidence="1" id="KW-0479">Metal-binding</keyword>
<keyword evidence="8" id="KW-1185">Reference proteome</keyword>
<dbReference type="PANTHER" id="PTHR22663">
    <property type="entry name" value="RING FINGER PROTEIN NARYA-RELATED"/>
    <property type="match status" value="1"/>
</dbReference>
<evidence type="ECO:0000259" key="6">
    <source>
        <dbReference type="PROSITE" id="PS50089"/>
    </source>
</evidence>
<dbReference type="AlphaFoldDB" id="A0ABD1IQ55"/>
<dbReference type="InterPro" id="IPR001841">
    <property type="entry name" value="Znf_RING"/>
</dbReference>
<dbReference type="Proteomes" id="UP001591681">
    <property type="component" value="Unassembled WGS sequence"/>
</dbReference>
<evidence type="ECO:0000256" key="2">
    <source>
        <dbReference type="ARBA" id="ARBA00022771"/>
    </source>
</evidence>
<reference evidence="7 8" key="1">
    <citation type="submission" date="2024-09" db="EMBL/GenBank/DDBJ databases">
        <title>A chromosome-level genome assembly of Gray's grenadier anchovy, Coilia grayii.</title>
        <authorList>
            <person name="Fu Z."/>
        </authorList>
    </citation>
    <scope>NUCLEOTIDE SEQUENCE [LARGE SCALE GENOMIC DNA]</scope>
    <source>
        <strain evidence="7">G4</strain>
        <tissue evidence="7">Muscle</tissue>
    </source>
</reference>
<evidence type="ECO:0000256" key="5">
    <source>
        <dbReference type="PROSITE-ProRule" id="PRU00175"/>
    </source>
</evidence>
<dbReference type="InterPro" id="IPR042123">
    <property type="entry name" value="Zip3/RNF212-like"/>
</dbReference>
<sequence>MAAAWICCNNCFGPPSVGNELAVSTCGHIICSRCFQKGNNQPGQCGICKAKCHLSRISDKSSAEVKALFSDHGSTTTKYFSEIRGVLLFQARHQKRLLTHYQQRSEKLEEYVLKMKQEIQELNKKISQQNMYIHKLESSVHQSFVSLNLCMFCLSKPDVSPKLPRLSVISPPQDGSIEVKQQCWPNILFTGVVVFSICSRDFSCSIKDSLMNQSMTLMSPRGASWETPVFKAPFRYSSLSSLHPL</sequence>
<keyword evidence="3" id="KW-0862">Zinc</keyword>
<evidence type="ECO:0000256" key="1">
    <source>
        <dbReference type="ARBA" id="ARBA00022723"/>
    </source>
</evidence>
<keyword evidence="2 5" id="KW-0863">Zinc-finger</keyword>
<evidence type="ECO:0000313" key="7">
    <source>
        <dbReference type="EMBL" id="KAL2077117.1"/>
    </source>
</evidence>